<proteinExistence type="predicted"/>
<dbReference type="InParanoid" id="A0A0D0DJB9"/>
<keyword evidence="2" id="KW-1185">Reference proteome</keyword>
<dbReference type="HOGENOM" id="CLU_1673468_0_0_1"/>
<dbReference type="OrthoDB" id="3265515at2759"/>
<name>A0A0D0DJB9_9AGAM</name>
<reference evidence="1 2" key="1">
    <citation type="submission" date="2014-04" db="EMBL/GenBank/DDBJ databases">
        <authorList>
            <consortium name="DOE Joint Genome Institute"/>
            <person name="Kuo A."/>
            <person name="Kohler A."/>
            <person name="Jargeat P."/>
            <person name="Nagy L.G."/>
            <person name="Floudas D."/>
            <person name="Copeland A."/>
            <person name="Barry K.W."/>
            <person name="Cichocki N."/>
            <person name="Veneault-Fourrey C."/>
            <person name="LaButti K."/>
            <person name="Lindquist E.A."/>
            <person name="Lipzen A."/>
            <person name="Lundell T."/>
            <person name="Morin E."/>
            <person name="Murat C."/>
            <person name="Sun H."/>
            <person name="Tunlid A."/>
            <person name="Henrissat B."/>
            <person name="Grigoriev I.V."/>
            <person name="Hibbett D.S."/>
            <person name="Martin F."/>
            <person name="Nordberg H.P."/>
            <person name="Cantor M.N."/>
            <person name="Hua S.X."/>
        </authorList>
    </citation>
    <scope>NUCLEOTIDE SEQUENCE [LARGE SCALE GENOMIC DNA]</scope>
    <source>
        <strain evidence="1 2">Ve08.2h10</strain>
    </source>
</reference>
<evidence type="ECO:0000313" key="2">
    <source>
        <dbReference type="Proteomes" id="UP000054538"/>
    </source>
</evidence>
<dbReference type="Proteomes" id="UP000054538">
    <property type="component" value="Unassembled WGS sequence"/>
</dbReference>
<sequence length="182" mass="20344">MEIYVNILPLDHRIQNLCQQATVHLTSRPPSHPLHQPVRCAAKHYVQHHHSSLHHLFHTFSLPQDDVESIVHSHHSPSSTLPYQTSIAKSRKEAITEHNSANDVVCIYCNDSGVNRKIGAAAHTIYEAEAIGLTLAAKILATEKDPTFPISIYVDNQAVIKSGENLSAKPGHYIINYFHRLV</sequence>
<reference evidence="2" key="2">
    <citation type="submission" date="2015-01" db="EMBL/GenBank/DDBJ databases">
        <title>Evolutionary Origins and Diversification of the Mycorrhizal Mutualists.</title>
        <authorList>
            <consortium name="DOE Joint Genome Institute"/>
            <consortium name="Mycorrhizal Genomics Consortium"/>
            <person name="Kohler A."/>
            <person name="Kuo A."/>
            <person name="Nagy L.G."/>
            <person name="Floudas D."/>
            <person name="Copeland A."/>
            <person name="Barry K.W."/>
            <person name="Cichocki N."/>
            <person name="Veneault-Fourrey C."/>
            <person name="LaButti K."/>
            <person name="Lindquist E.A."/>
            <person name="Lipzen A."/>
            <person name="Lundell T."/>
            <person name="Morin E."/>
            <person name="Murat C."/>
            <person name="Riley R."/>
            <person name="Ohm R."/>
            <person name="Sun H."/>
            <person name="Tunlid A."/>
            <person name="Henrissat B."/>
            <person name="Grigoriev I.V."/>
            <person name="Hibbett D.S."/>
            <person name="Martin F."/>
        </authorList>
    </citation>
    <scope>NUCLEOTIDE SEQUENCE [LARGE SCALE GENOMIC DNA]</scope>
    <source>
        <strain evidence="2">Ve08.2h10</strain>
    </source>
</reference>
<dbReference type="AlphaFoldDB" id="A0A0D0DJB9"/>
<accession>A0A0D0DJB9</accession>
<gene>
    <name evidence="1" type="ORF">PAXRUDRAFT_164529</name>
</gene>
<dbReference type="EMBL" id="KN826659">
    <property type="protein sequence ID" value="KIK78240.1"/>
    <property type="molecule type" value="Genomic_DNA"/>
</dbReference>
<evidence type="ECO:0008006" key="3">
    <source>
        <dbReference type="Google" id="ProtNLM"/>
    </source>
</evidence>
<organism evidence="1 2">
    <name type="scientific">Paxillus rubicundulus Ve08.2h10</name>
    <dbReference type="NCBI Taxonomy" id="930991"/>
    <lineage>
        <taxon>Eukaryota</taxon>
        <taxon>Fungi</taxon>
        <taxon>Dikarya</taxon>
        <taxon>Basidiomycota</taxon>
        <taxon>Agaricomycotina</taxon>
        <taxon>Agaricomycetes</taxon>
        <taxon>Agaricomycetidae</taxon>
        <taxon>Boletales</taxon>
        <taxon>Paxilineae</taxon>
        <taxon>Paxillaceae</taxon>
        <taxon>Paxillus</taxon>
    </lineage>
</organism>
<protein>
    <recommendedName>
        <fullName evidence="3">RNase H type-1 domain-containing protein</fullName>
    </recommendedName>
</protein>
<evidence type="ECO:0000313" key="1">
    <source>
        <dbReference type="EMBL" id="KIK78240.1"/>
    </source>
</evidence>